<gene>
    <name evidence="2" type="ordered locus">HELO_2647</name>
    <name evidence="3" type="ORF">SR933_07275</name>
</gene>
<keyword evidence="5" id="KW-1185">Reference proteome</keyword>
<dbReference type="Proteomes" id="UP000008707">
    <property type="component" value="Chromosome"/>
</dbReference>
<reference evidence="2" key="2">
    <citation type="submission" date="2010-05" db="EMBL/GenBank/DDBJ databases">
        <title>Revision and reannotation of the Halomonas elongata DSM 2581(T) genome.</title>
        <authorList>
            <person name="Pfeiffer F."/>
            <person name="Bagyan I."/>
            <person name="Alfaro-Espinoza G."/>
            <person name="Zamora-Lagos M.A."/>
            <person name="Habermann B."/>
            <person name="Oesterhelt D."/>
            <person name="Kunte H.J."/>
        </authorList>
    </citation>
    <scope>NUCLEOTIDE SEQUENCE</scope>
    <source>
        <strain evidence="2">Type strain: DSM 2581</strain>
    </source>
</reference>
<evidence type="ECO:0000313" key="4">
    <source>
        <dbReference type="Proteomes" id="UP000008707"/>
    </source>
</evidence>
<dbReference type="eggNOG" id="ENOG5032QSW">
    <property type="taxonomic scope" value="Bacteria"/>
</dbReference>
<dbReference type="EMBL" id="CP139472">
    <property type="protein sequence ID" value="WPU48684.1"/>
    <property type="molecule type" value="Genomic_DNA"/>
</dbReference>
<reference evidence="4" key="3">
    <citation type="journal article" date="2011" name="Environ. Microbiol.">
        <title>A blueprint of ectoine metabolism from the genome of the industrial producer Halomonas elongata DSM 2581(T).</title>
        <authorList>
            <person name="Schwibbert K."/>
            <person name="Marin-Sanguino A."/>
            <person name="Bagyan I."/>
            <person name="Heidrich G."/>
            <person name="Lentzen G."/>
            <person name="Seitz H."/>
            <person name="Rampp M."/>
            <person name="Schuster S.C."/>
            <person name="Klenk H.P."/>
            <person name="Pfeiffer F."/>
            <person name="Oesterhelt D."/>
            <person name="Kunte H.J."/>
        </authorList>
    </citation>
    <scope>NUCLEOTIDE SEQUENCE [LARGE SCALE GENOMIC DNA]</scope>
    <source>
        <strain evidence="4">ATCC 33173 / DSM 2581 / NBRC 15536 / NCIMB 2198 / 1H9</strain>
    </source>
</reference>
<dbReference type="AlphaFoldDB" id="E1V352"/>
<organism evidence="2 4">
    <name type="scientific">Halomonas elongata (strain ATCC 33173 / DSM 2581 / NBRC 15536 / NCIMB 2198 / 1H9)</name>
    <dbReference type="NCBI Taxonomy" id="768066"/>
    <lineage>
        <taxon>Bacteria</taxon>
        <taxon>Pseudomonadati</taxon>
        <taxon>Pseudomonadota</taxon>
        <taxon>Gammaproteobacteria</taxon>
        <taxon>Oceanospirillales</taxon>
        <taxon>Halomonadaceae</taxon>
        <taxon>Halomonas</taxon>
    </lineage>
</organism>
<dbReference type="EMBL" id="FN869568">
    <property type="protein sequence ID" value="CBV42531.1"/>
    <property type="molecule type" value="Genomic_DNA"/>
</dbReference>
<evidence type="ECO:0000313" key="5">
    <source>
        <dbReference type="Proteomes" id="UP001322512"/>
    </source>
</evidence>
<evidence type="ECO:0008006" key="6">
    <source>
        <dbReference type="Google" id="ProtNLM"/>
    </source>
</evidence>
<dbReference type="Proteomes" id="UP001322512">
    <property type="component" value="Chromosome"/>
</dbReference>
<dbReference type="HOGENOM" id="CLU_100142_0_0_6"/>
<evidence type="ECO:0000256" key="1">
    <source>
        <dbReference type="SAM" id="MobiDB-lite"/>
    </source>
</evidence>
<reference evidence="3 5" key="4">
    <citation type="submission" date="2023-11" db="EMBL/GenBank/DDBJ databases">
        <title>MicrobeMod: A computational toolkit for identifying prokaryotic methylation and restriction-modification with nanopore sequencing.</title>
        <authorList>
            <person name="Crits-Christoph A."/>
            <person name="Kang S.C."/>
            <person name="Lee H."/>
            <person name="Ostrov N."/>
        </authorList>
    </citation>
    <scope>NUCLEOTIDE SEQUENCE [LARGE SCALE GENOMIC DNA]</scope>
    <source>
        <strain evidence="3 5">ATCC 33173</strain>
    </source>
</reference>
<dbReference type="GeneID" id="91009973"/>
<dbReference type="KEGG" id="hel:HELO_2647"/>
<accession>E1V352</accession>
<evidence type="ECO:0000313" key="3">
    <source>
        <dbReference type="EMBL" id="WPU48684.1"/>
    </source>
</evidence>
<dbReference type="OrthoDB" id="8641910at2"/>
<feature type="compositionally biased region" description="Basic and acidic residues" evidence="1">
    <location>
        <begin position="39"/>
        <end position="48"/>
    </location>
</feature>
<sequence>MAKRHDWEAVERDYRTGRFSLQQLSDRHGPSKSQISKKAAAEGWEKDLTGAVQQRTREKLSRPEASAPDVPESDIIEQASDENAAIVRGHRAALSRWRRIADRFADRLDQQLEAGEITVQLKSGELASIDLPLDYIAKAMGAGTQAFDRVIRLERQSYGLDQDDANDQEKTFEELMAEVAPDEPE</sequence>
<dbReference type="RefSeq" id="WP_013332403.1">
    <property type="nucleotide sequence ID" value="NC_014532.2"/>
</dbReference>
<feature type="region of interest" description="Disordered" evidence="1">
    <location>
        <begin position="18"/>
        <end position="74"/>
    </location>
</feature>
<name>E1V352_HALED</name>
<evidence type="ECO:0000313" key="2">
    <source>
        <dbReference type="EMBL" id="CBV42531.1"/>
    </source>
</evidence>
<proteinExistence type="predicted"/>
<protein>
    <recommendedName>
        <fullName evidence="6">Terminase small subunit</fullName>
    </recommendedName>
</protein>
<reference evidence="2" key="1">
    <citation type="journal article" date="2010" name="Environ. Microbiol.">
        <title>A blueprint of ectoine metabolism from the genome of the industrial producer Halomonas elongata DSM 2581(T).</title>
        <authorList>
            <person name="Schwibbert K."/>
            <person name="Marin-Sanguino A."/>
            <person name="Bagyan I."/>
            <person name="Heidrich G."/>
            <person name="Lentzen G."/>
            <person name="Seitz H."/>
            <person name="Rampp M."/>
            <person name="Schuster S.C."/>
            <person name="Klenk H.P."/>
            <person name="Pfeiffer F."/>
            <person name="Oesterhelt D."/>
            <person name="Kunte H.J."/>
        </authorList>
    </citation>
    <scope>NUCLEOTIDE SEQUENCE</scope>
    <source>
        <strain evidence="2">Type strain: DSM 2581</strain>
    </source>
</reference>
<dbReference type="STRING" id="768066.HELO_2647"/>